<proteinExistence type="inferred from homology"/>
<dbReference type="STRING" id="1257118.L8HBH9"/>
<dbReference type="AlphaFoldDB" id="L8HBH9"/>
<dbReference type="PANTHER" id="PTHR12790">
    <property type="entry name" value="TRANSCRIPTION INITIATION FACTOR IA RRN3"/>
    <property type="match status" value="1"/>
</dbReference>
<evidence type="ECO:0000256" key="1">
    <source>
        <dbReference type="ARBA" id="ARBA00010098"/>
    </source>
</evidence>
<dbReference type="GO" id="GO:0006361">
    <property type="term" value="P:transcription initiation at RNA polymerase I promoter"/>
    <property type="evidence" value="ECO:0007669"/>
    <property type="project" value="InterPro"/>
</dbReference>
<dbReference type="OrthoDB" id="16705at2759"/>
<accession>L8HBH9</accession>
<gene>
    <name evidence="2" type="ORF">ACA1_398450</name>
</gene>
<dbReference type="EMBL" id="KB007869">
    <property type="protein sequence ID" value="ELR22899.1"/>
    <property type="molecule type" value="Genomic_DNA"/>
</dbReference>
<comment type="similarity">
    <text evidence="1">Belongs to the RRN3 family.</text>
</comment>
<organism evidence="2 3">
    <name type="scientific">Acanthamoeba castellanii (strain ATCC 30010 / Neff)</name>
    <dbReference type="NCBI Taxonomy" id="1257118"/>
    <lineage>
        <taxon>Eukaryota</taxon>
        <taxon>Amoebozoa</taxon>
        <taxon>Discosea</taxon>
        <taxon>Longamoebia</taxon>
        <taxon>Centramoebida</taxon>
        <taxon>Acanthamoebidae</taxon>
        <taxon>Acanthamoeba</taxon>
    </lineage>
</organism>
<dbReference type="Pfam" id="PF05327">
    <property type="entry name" value="RRN3"/>
    <property type="match status" value="2"/>
</dbReference>
<dbReference type="GeneID" id="14923862"/>
<dbReference type="GO" id="GO:0001042">
    <property type="term" value="F:RNA polymerase I core binding"/>
    <property type="evidence" value="ECO:0007669"/>
    <property type="project" value="TreeGrafter"/>
</dbReference>
<dbReference type="RefSeq" id="XP_004351676.1">
    <property type="nucleotide sequence ID" value="XM_004351624.1"/>
</dbReference>
<evidence type="ECO:0000313" key="3">
    <source>
        <dbReference type="Proteomes" id="UP000011083"/>
    </source>
</evidence>
<dbReference type="GO" id="GO:0001181">
    <property type="term" value="F:RNA polymerase I general transcription initiation factor activity"/>
    <property type="evidence" value="ECO:0007669"/>
    <property type="project" value="InterPro"/>
</dbReference>
<protein>
    <submittedName>
        <fullName evidence="2">Uncharacterized protein</fullName>
    </submittedName>
</protein>
<dbReference type="PANTHER" id="PTHR12790:SF0">
    <property type="entry name" value="RNA POLYMERASE I-SPECIFIC TRANSCRIPTION INITIATION FACTOR RRN3-RELATED"/>
    <property type="match status" value="1"/>
</dbReference>
<keyword evidence="3" id="KW-1185">Reference proteome</keyword>
<reference evidence="2 3" key="1">
    <citation type="journal article" date="2013" name="Genome Biol.">
        <title>Genome of Acanthamoeba castellanii highlights extensive lateral gene transfer and early evolution of tyrosine kinase signaling.</title>
        <authorList>
            <person name="Clarke M."/>
            <person name="Lohan A.J."/>
            <person name="Liu B."/>
            <person name="Lagkouvardos I."/>
            <person name="Roy S."/>
            <person name="Zafar N."/>
            <person name="Bertelli C."/>
            <person name="Schilde C."/>
            <person name="Kianianmomeni A."/>
            <person name="Burglin T.R."/>
            <person name="Frech C."/>
            <person name="Turcotte B."/>
            <person name="Kopec K.O."/>
            <person name="Synnott J.M."/>
            <person name="Choo C."/>
            <person name="Paponov I."/>
            <person name="Finkler A."/>
            <person name="Soon Heng Tan C."/>
            <person name="Hutchins A.P."/>
            <person name="Weinmeier T."/>
            <person name="Rattei T."/>
            <person name="Chu J.S."/>
            <person name="Gimenez G."/>
            <person name="Irimia M."/>
            <person name="Rigden D.J."/>
            <person name="Fitzpatrick D.A."/>
            <person name="Lorenzo-Morales J."/>
            <person name="Bateman A."/>
            <person name="Chiu C.H."/>
            <person name="Tang P."/>
            <person name="Hegemann P."/>
            <person name="Fromm H."/>
            <person name="Raoult D."/>
            <person name="Greub G."/>
            <person name="Miranda-Saavedra D."/>
            <person name="Chen N."/>
            <person name="Nash P."/>
            <person name="Ginger M.L."/>
            <person name="Horn M."/>
            <person name="Schaap P."/>
            <person name="Caler L."/>
            <person name="Loftus B."/>
        </authorList>
    </citation>
    <scope>NUCLEOTIDE SEQUENCE [LARGE SCALE GENOMIC DNA]</scope>
    <source>
        <strain evidence="2 3">Neff</strain>
    </source>
</reference>
<name>L8HBH9_ACACF</name>
<dbReference type="GO" id="GO:0005634">
    <property type="term" value="C:nucleus"/>
    <property type="evidence" value="ECO:0007669"/>
    <property type="project" value="TreeGrafter"/>
</dbReference>
<dbReference type="KEGG" id="acan:ACA1_398450"/>
<evidence type="ECO:0000313" key="2">
    <source>
        <dbReference type="EMBL" id="ELR22899.1"/>
    </source>
</evidence>
<dbReference type="InterPro" id="IPR007991">
    <property type="entry name" value="RNA_pol_I_trans_ini_fac_RRN3"/>
</dbReference>
<dbReference type="VEuPathDB" id="AmoebaDB:ACA1_398450"/>
<sequence length="371" mass="40338">MCDDSGTPTRRSVQGEKYDLLATEQIAKHLHQTIALILDLVPSSTSVLLDILEHNFPHKRLDVETHRCYLSNILQVASYCEALKSSILALAIKNILQIDVEIKIESLDEEDEDEIQFDMEITDAADMGTKLDALMDILFTFIFRESQRSESTASRLLELDAIIQSRLNPLRLCASTVVTEFLKVAADLCGLLPSARAVLERNKRVVLATKSVFGNANQLDSFFPFDPYLLRHSSKHISAIYQTWSPIPENPATATTAPPTTTTASTATALTIARPSSSAAAPPSPAMRVPLTFLSSLPGSSSPNLGDGYCSSNETPPGTPNFLMRRGSIGGEELAASFTGSPGGFSSMLSMTPESVSNDVDFSWKYSWGGK</sequence>
<dbReference type="Proteomes" id="UP000011083">
    <property type="component" value="Unassembled WGS sequence"/>
</dbReference>